<dbReference type="Proteomes" id="UP000320095">
    <property type="component" value="Unassembled WGS sequence"/>
</dbReference>
<sequence>MEPVYGTVIRAARVVWRLQGLKFTVSGVENLPVTGGAVIAINHTSYFDFTFAGLPAFEQGRGRKVRFMAKREVFDSKISGPIMRSLRHIPVDRDSGAASFAEACQRLKEGEFVGVYPEATISRSFEIKEFKSGAARMAIAADVPIVPHIVWGAQRIWTKGHPRNMLRPKVPISVTVGEPIMPTLPAAELTALLHSRMQHLLEQAQVAYGQNPAGEFWVPHRMGGGAPTLAEANRMDAEEAAEKAARRDERLREEQSGLRDERLREEQSGLRDERLREEQSGPAQRPESDESSG</sequence>
<dbReference type="SMART" id="SM00563">
    <property type="entry name" value="PlsC"/>
    <property type="match status" value="1"/>
</dbReference>
<dbReference type="SUPFAM" id="SSF69593">
    <property type="entry name" value="Glycerol-3-phosphate (1)-acyltransferase"/>
    <property type="match status" value="1"/>
</dbReference>
<dbReference type="AlphaFoldDB" id="A0A502DYK1"/>
<proteinExistence type="predicted"/>
<dbReference type="PANTHER" id="PTHR10434">
    <property type="entry name" value="1-ACYL-SN-GLYCEROL-3-PHOSPHATE ACYLTRANSFERASE"/>
    <property type="match status" value="1"/>
</dbReference>
<dbReference type="PANTHER" id="PTHR10434:SF55">
    <property type="entry name" value="POSSIBLE ACYLTRANSFERASE"/>
    <property type="match status" value="1"/>
</dbReference>
<feature type="region of interest" description="Disordered" evidence="3">
    <location>
        <begin position="239"/>
        <end position="293"/>
    </location>
</feature>
<reference evidence="5 6" key="1">
    <citation type="journal article" date="2019" name="Environ. Microbiol.">
        <title>Species interactions and distinct microbial communities in high Arctic permafrost affected cryosols are associated with the CH4 and CO2 gas fluxes.</title>
        <authorList>
            <person name="Altshuler I."/>
            <person name="Hamel J."/>
            <person name="Turney S."/>
            <person name="Magnuson E."/>
            <person name="Levesque R."/>
            <person name="Greer C."/>
            <person name="Whyte L.G."/>
        </authorList>
    </citation>
    <scope>NUCLEOTIDE SEQUENCE [LARGE SCALE GENOMIC DNA]</scope>
    <source>
        <strain evidence="5 6">S5.20</strain>
    </source>
</reference>
<evidence type="ECO:0000256" key="2">
    <source>
        <dbReference type="ARBA" id="ARBA00023315"/>
    </source>
</evidence>
<evidence type="ECO:0000313" key="5">
    <source>
        <dbReference type="EMBL" id="TPG29749.1"/>
    </source>
</evidence>
<evidence type="ECO:0000259" key="4">
    <source>
        <dbReference type="SMART" id="SM00563"/>
    </source>
</evidence>
<keyword evidence="1 5" id="KW-0808">Transferase</keyword>
<dbReference type="RefSeq" id="WP_140697778.1">
    <property type="nucleotide sequence ID" value="NZ_RCZG01000015.1"/>
</dbReference>
<feature type="domain" description="Phospholipid/glycerol acyltransferase" evidence="4">
    <location>
        <begin position="37"/>
        <end position="153"/>
    </location>
</feature>
<keyword evidence="2 5" id="KW-0012">Acyltransferase</keyword>
<organism evidence="5 6">
    <name type="scientific">Mycolicibacterium hodleri</name>
    <dbReference type="NCBI Taxonomy" id="49897"/>
    <lineage>
        <taxon>Bacteria</taxon>
        <taxon>Bacillati</taxon>
        <taxon>Actinomycetota</taxon>
        <taxon>Actinomycetes</taxon>
        <taxon>Mycobacteriales</taxon>
        <taxon>Mycobacteriaceae</taxon>
        <taxon>Mycolicibacterium</taxon>
    </lineage>
</organism>
<name>A0A502DYK1_9MYCO</name>
<dbReference type="GO" id="GO:0006654">
    <property type="term" value="P:phosphatidic acid biosynthetic process"/>
    <property type="evidence" value="ECO:0007669"/>
    <property type="project" value="TreeGrafter"/>
</dbReference>
<dbReference type="GO" id="GO:0005886">
    <property type="term" value="C:plasma membrane"/>
    <property type="evidence" value="ECO:0007669"/>
    <property type="project" value="TreeGrafter"/>
</dbReference>
<evidence type="ECO:0000256" key="1">
    <source>
        <dbReference type="ARBA" id="ARBA00022679"/>
    </source>
</evidence>
<dbReference type="EMBL" id="RCZG01000015">
    <property type="protein sequence ID" value="TPG29749.1"/>
    <property type="molecule type" value="Genomic_DNA"/>
</dbReference>
<dbReference type="GO" id="GO:0003841">
    <property type="term" value="F:1-acylglycerol-3-phosphate O-acyltransferase activity"/>
    <property type="evidence" value="ECO:0007669"/>
    <property type="project" value="TreeGrafter"/>
</dbReference>
<evidence type="ECO:0000256" key="3">
    <source>
        <dbReference type="SAM" id="MobiDB-lite"/>
    </source>
</evidence>
<dbReference type="InterPro" id="IPR002123">
    <property type="entry name" value="Plipid/glycerol_acylTrfase"/>
</dbReference>
<dbReference type="OrthoDB" id="3210041at2"/>
<keyword evidence="6" id="KW-1185">Reference proteome</keyword>
<dbReference type="CDD" id="cd07989">
    <property type="entry name" value="LPLAT_AGPAT-like"/>
    <property type="match status" value="1"/>
</dbReference>
<protein>
    <submittedName>
        <fullName evidence="5">1-acyl-sn-glycerol-3-phosphate acyltransferase</fullName>
    </submittedName>
</protein>
<dbReference type="Pfam" id="PF01553">
    <property type="entry name" value="Acyltransferase"/>
    <property type="match status" value="1"/>
</dbReference>
<evidence type="ECO:0000313" key="6">
    <source>
        <dbReference type="Proteomes" id="UP000320095"/>
    </source>
</evidence>
<comment type="caution">
    <text evidence="5">The sequence shown here is derived from an EMBL/GenBank/DDBJ whole genome shotgun (WGS) entry which is preliminary data.</text>
</comment>
<accession>A0A502DYK1</accession>
<gene>
    <name evidence="5" type="ORF">EAH80_25935</name>
</gene>
<feature type="compositionally biased region" description="Basic and acidic residues" evidence="3">
    <location>
        <begin position="239"/>
        <end position="279"/>
    </location>
</feature>